<dbReference type="InterPro" id="IPR017853">
    <property type="entry name" value="GH"/>
</dbReference>
<dbReference type="PANTHER" id="PTHR42715">
    <property type="entry name" value="BETA-GLUCOSIDASE"/>
    <property type="match status" value="1"/>
</dbReference>
<gene>
    <name evidence="7" type="ORF">PQ455_15815</name>
</gene>
<keyword evidence="2 5" id="KW-0378">Hydrolase</keyword>
<dbReference type="InterPro" id="IPR002772">
    <property type="entry name" value="Glyco_hydro_3_C"/>
</dbReference>
<dbReference type="Gene3D" id="3.20.20.300">
    <property type="entry name" value="Glycoside hydrolase, family 3, N-terminal domain"/>
    <property type="match status" value="2"/>
</dbReference>
<dbReference type="SMART" id="SM01217">
    <property type="entry name" value="Fn3_like"/>
    <property type="match status" value="1"/>
</dbReference>
<dbReference type="InterPro" id="IPR050288">
    <property type="entry name" value="Cellulose_deg_GH3"/>
</dbReference>
<dbReference type="InterPro" id="IPR001764">
    <property type="entry name" value="Glyco_hydro_3_N"/>
</dbReference>
<dbReference type="InterPro" id="IPR019800">
    <property type="entry name" value="Glyco_hydro_3_AS"/>
</dbReference>
<dbReference type="SUPFAM" id="SSF51445">
    <property type="entry name" value="(Trans)glycosidases"/>
    <property type="match status" value="1"/>
</dbReference>
<feature type="domain" description="Fibronectin type III-like" evidence="6">
    <location>
        <begin position="615"/>
        <end position="685"/>
    </location>
</feature>
<evidence type="ECO:0000256" key="4">
    <source>
        <dbReference type="ARBA" id="ARBA00023295"/>
    </source>
</evidence>
<dbReference type="Pfam" id="PF14310">
    <property type="entry name" value="Fn3-like"/>
    <property type="match status" value="1"/>
</dbReference>
<evidence type="ECO:0000256" key="2">
    <source>
        <dbReference type="ARBA" id="ARBA00022801"/>
    </source>
</evidence>
<dbReference type="InterPro" id="IPR036962">
    <property type="entry name" value="Glyco_hydro_3_N_sf"/>
</dbReference>
<name>A0ABY7TJF2_9SPHN</name>
<accession>A0ABY7TJF2</accession>
<dbReference type="InterPro" id="IPR026891">
    <property type="entry name" value="Fn3-like"/>
</dbReference>
<dbReference type="InterPro" id="IPR013783">
    <property type="entry name" value="Ig-like_fold"/>
</dbReference>
<dbReference type="GO" id="GO:0016787">
    <property type="term" value="F:hydrolase activity"/>
    <property type="evidence" value="ECO:0007669"/>
    <property type="project" value="UniProtKB-KW"/>
</dbReference>
<keyword evidence="8" id="KW-1185">Reference proteome</keyword>
<dbReference type="Gene3D" id="2.60.40.10">
    <property type="entry name" value="Immunoglobulins"/>
    <property type="match status" value="1"/>
</dbReference>
<organism evidence="7 8">
    <name type="scientific">Sphingomonas naphthae</name>
    <dbReference type="NCBI Taxonomy" id="1813468"/>
    <lineage>
        <taxon>Bacteria</taxon>
        <taxon>Pseudomonadati</taxon>
        <taxon>Pseudomonadota</taxon>
        <taxon>Alphaproteobacteria</taxon>
        <taxon>Sphingomonadales</taxon>
        <taxon>Sphingomonadaceae</taxon>
        <taxon>Sphingomonas</taxon>
    </lineage>
</organism>
<protein>
    <submittedName>
        <fullName evidence="7">Glycoside hydrolase family 3 C-terminal domain-containing protein</fullName>
    </submittedName>
</protein>
<dbReference type="PROSITE" id="PS00775">
    <property type="entry name" value="GLYCOSYL_HYDROL_F3"/>
    <property type="match status" value="1"/>
</dbReference>
<dbReference type="Pfam" id="PF00933">
    <property type="entry name" value="Glyco_hydro_3"/>
    <property type="match status" value="1"/>
</dbReference>
<dbReference type="PRINTS" id="PR00133">
    <property type="entry name" value="GLHYDRLASE3"/>
</dbReference>
<dbReference type="Pfam" id="PF01915">
    <property type="entry name" value="Glyco_hydro_3_C"/>
    <property type="match status" value="1"/>
</dbReference>
<keyword evidence="4 5" id="KW-0326">Glycosidase</keyword>
<comment type="similarity">
    <text evidence="1 5">Belongs to the glycosyl hydrolase 3 family.</text>
</comment>
<sequence>MTSSFESADLVALVADLTIDEKVDLLTGHRMWRTHAVERLGIPAVVMTDGTYGVRYSIPQIDGDEEAGQDFEGFLSVVNRKAQEVETAWGVMKPATCFPNGSALGCSWDVELTEAMGRALGIECRAMGVNILLGPGINIRRTPLGGRTYEYYSEDPVVSGDIAAALILGLQGQGVGASLKHFACNNCEIERTSMNSVVDMRALREIYLRGFERAITRSDPWTVMSSYNRLNGVQAAENGWLLDDVLRGEWGFAGLVMSDWHGIKDRAAALIAGNDLDMPESETRLADLRAAVETGAVSMAIVDRACLRVLELVRRCKQGEALPALPLDPAAHHALARRIAGESMVLLKNEGALLPIAATARRIVVIGAGAVEAVIQGSGCATTTPTQVDIPLDEIRALAGEGVTVEHFAGTTEDAAERDALIAEAVAGAAGADVVILFANTEVGWDGEGSDRTTLALAPGHDDLIAAVAAANPATVVVLASPDAVVMPWIDAVPAVIETFLSGQAMGGGLADILFGKVNPSGKLTSSFPLSIRDIPGYLTYPGENGDHVYSEGLHVGYRSYDSRAMPVLFPFGHGLSYTRFRYDNLSLDRAMIRDGETLTVAFDITNAGDVAGQEIAQIYVRYGKPRLHRPVHELKGFAKVAIAPGETRRVEIAIPADDLRYYDPVRQAWILDQDDVVIEVGASSRDIRLEAPLETRSAVARYRLIAWDTQPAIVLDTPAARDGFNAFLRDRLGIGEAEAGQMLEHCRSSFFGILTTLDRRLRQRITRAEAQPTIDAINARILADETVAP</sequence>
<dbReference type="PANTHER" id="PTHR42715:SF10">
    <property type="entry name" value="BETA-GLUCOSIDASE"/>
    <property type="match status" value="1"/>
</dbReference>
<evidence type="ECO:0000313" key="8">
    <source>
        <dbReference type="Proteomes" id="UP001220395"/>
    </source>
</evidence>
<evidence type="ECO:0000259" key="6">
    <source>
        <dbReference type="SMART" id="SM01217"/>
    </source>
</evidence>
<keyword evidence="3" id="KW-0119">Carbohydrate metabolism</keyword>
<dbReference type="InterPro" id="IPR036881">
    <property type="entry name" value="Glyco_hydro_3_C_sf"/>
</dbReference>
<dbReference type="Gene3D" id="3.40.50.1700">
    <property type="entry name" value="Glycoside hydrolase family 3 C-terminal domain"/>
    <property type="match status" value="2"/>
</dbReference>
<evidence type="ECO:0000256" key="1">
    <source>
        <dbReference type="ARBA" id="ARBA00005336"/>
    </source>
</evidence>
<reference evidence="7 8" key="1">
    <citation type="submission" date="2023-02" db="EMBL/GenBank/DDBJ databases">
        <title>Genome sequence of Sphingomonas naphthae.</title>
        <authorList>
            <person name="Kim S."/>
            <person name="Heo J."/>
            <person name="Kwon S.-W."/>
        </authorList>
    </citation>
    <scope>NUCLEOTIDE SEQUENCE [LARGE SCALE GENOMIC DNA]</scope>
    <source>
        <strain evidence="7 8">KACC 18716</strain>
    </source>
</reference>
<proteinExistence type="inferred from homology"/>
<dbReference type="SUPFAM" id="SSF52279">
    <property type="entry name" value="Beta-D-glucan exohydrolase, C-terminal domain"/>
    <property type="match status" value="1"/>
</dbReference>
<dbReference type="Proteomes" id="UP001220395">
    <property type="component" value="Chromosome"/>
</dbReference>
<dbReference type="RefSeq" id="WP_273687054.1">
    <property type="nucleotide sequence ID" value="NZ_CP117411.1"/>
</dbReference>
<evidence type="ECO:0000256" key="5">
    <source>
        <dbReference type="RuleBase" id="RU361161"/>
    </source>
</evidence>
<dbReference type="EMBL" id="CP117411">
    <property type="protein sequence ID" value="WCT73080.1"/>
    <property type="molecule type" value="Genomic_DNA"/>
</dbReference>
<evidence type="ECO:0000256" key="3">
    <source>
        <dbReference type="ARBA" id="ARBA00023277"/>
    </source>
</evidence>
<evidence type="ECO:0000313" key="7">
    <source>
        <dbReference type="EMBL" id="WCT73080.1"/>
    </source>
</evidence>